<dbReference type="SUPFAM" id="SSF53850">
    <property type="entry name" value="Periplasmic binding protein-like II"/>
    <property type="match status" value="1"/>
</dbReference>
<dbReference type="PANTHER" id="PTHR42941:SF1">
    <property type="entry name" value="SLL1037 PROTEIN"/>
    <property type="match status" value="1"/>
</dbReference>
<feature type="chain" id="PRO_5045878589" evidence="1">
    <location>
        <begin position="26"/>
        <end position="323"/>
    </location>
</feature>
<gene>
    <name evidence="2" type="ORF">OFY17_11820</name>
</gene>
<dbReference type="RefSeq" id="WP_263530938.1">
    <property type="nucleotide sequence ID" value="NZ_JAOVZB010000005.1"/>
</dbReference>
<accession>A0ABT2YVF1</accession>
<reference evidence="2 3" key="1">
    <citation type="submission" date="2022-10" db="EMBL/GenBank/DDBJ databases">
        <title>Marinomonas transparenta sp. nov. and Marinomonas sargassi sp. nov., isolated from marine alga (Sargassum natans (L.) Gaillon).</title>
        <authorList>
            <person name="Wang Y."/>
        </authorList>
    </citation>
    <scope>NUCLEOTIDE SEQUENCE [LARGE SCALE GENOMIC DNA]</scope>
    <source>
        <strain evidence="2 3">C2222</strain>
    </source>
</reference>
<organism evidence="2 3">
    <name type="scientific">Marinomonas sargassi</name>
    <dbReference type="NCBI Taxonomy" id="2984494"/>
    <lineage>
        <taxon>Bacteria</taxon>
        <taxon>Pseudomonadati</taxon>
        <taxon>Pseudomonadota</taxon>
        <taxon>Gammaproteobacteria</taxon>
        <taxon>Oceanospirillales</taxon>
        <taxon>Oceanospirillaceae</taxon>
        <taxon>Marinomonas</taxon>
    </lineage>
</organism>
<comment type="caution">
    <text evidence="2">The sequence shown here is derived from an EMBL/GenBank/DDBJ whole genome shotgun (WGS) entry which is preliminary data.</text>
</comment>
<dbReference type="Gene3D" id="3.40.190.10">
    <property type="entry name" value="Periplasmic binding protein-like II"/>
    <property type="match status" value="2"/>
</dbReference>
<keyword evidence="1" id="KW-0732">Signal</keyword>
<dbReference type="InterPro" id="IPR011852">
    <property type="entry name" value="TRAP_TAXI"/>
</dbReference>
<proteinExistence type="predicted"/>
<dbReference type="Pfam" id="PF16868">
    <property type="entry name" value="NMT1_3"/>
    <property type="match status" value="1"/>
</dbReference>
<name>A0ABT2YVF1_9GAMM</name>
<dbReference type="NCBIfam" id="TIGR02122">
    <property type="entry name" value="TRAP_TAXI"/>
    <property type="match status" value="1"/>
</dbReference>
<evidence type="ECO:0000313" key="2">
    <source>
        <dbReference type="EMBL" id="MCV2403559.1"/>
    </source>
</evidence>
<dbReference type="CDD" id="cd13568">
    <property type="entry name" value="PBP2_TAXI_TRAP_like_3"/>
    <property type="match status" value="1"/>
</dbReference>
<dbReference type="PANTHER" id="PTHR42941">
    <property type="entry name" value="SLL1037 PROTEIN"/>
    <property type="match status" value="1"/>
</dbReference>
<sequence length="323" mass="34215">MLSSNKIAGALFSALIGFSSSAIQAADPQRISIGTGGVTGVYFPAGTAICKMINQDRRTHGIRCSAKKSGGSIDNINTIRQGDIEFGIIQSDIQAAAVEGTQMFEGKAYGNLRSIFSLHPEPIHLMTRSGSGINSFDDLAGKRVNIGNSGSGHRNLMELLMTKKGWTNQSFAKVSELDSSKQAKALCNDGFDAAFWAAGLPNASAQQATISCNISIVPVAGDAVDAVLADNPAYSSAVIPGGMYRGHNSDVASFGSKGTLVTAAEVPYDTVYLLVKSVFDDFEAFKQQHPAFQRLTPQDMVKDSLVAPLHPAAAAFYKEKGWL</sequence>
<feature type="signal peptide" evidence="1">
    <location>
        <begin position="1"/>
        <end position="25"/>
    </location>
</feature>
<evidence type="ECO:0000313" key="3">
    <source>
        <dbReference type="Proteomes" id="UP001209713"/>
    </source>
</evidence>
<keyword evidence="3" id="KW-1185">Reference proteome</keyword>
<dbReference type="EMBL" id="JAOVZB010000005">
    <property type="protein sequence ID" value="MCV2403559.1"/>
    <property type="molecule type" value="Genomic_DNA"/>
</dbReference>
<evidence type="ECO:0000256" key="1">
    <source>
        <dbReference type="SAM" id="SignalP"/>
    </source>
</evidence>
<protein>
    <submittedName>
        <fullName evidence="2">TAXI family TRAP transporter solute-binding subunit</fullName>
    </submittedName>
</protein>
<dbReference type="Proteomes" id="UP001209713">
    <property type="component" value="Unassembled WGS sequence"/>
</dbReference>